<dbReference type="InterPro" id="IPR035105">
    <property type="entry name" value="Deoxycytidylate_deaminase_dom"/>
</dbReference>
<feature type="domain" description="CMP/dCMP-type deaminase" evidence="10">
    <location>
        <begin position="32"/>
        <end position="164"/>
    </location>
</feature>
<dbReference type="GO" id="GO:0005737">
    <property type="term" value="C:cytoplasm"/>
    <property type="evidence" value="ECO:0007669"/>
    <property type="project" value="TreeGrafter"/>
</dbReference>
<evidence type="ECO:0000256" key="1">
    <source>
        <dbReference type="ARBA" id="ARBA00001947"/>
    </source>
</evidence>
<evidence type="ECO:0000256" key="5">
    <source>
        <dbReference type="ARBA" id="ARBA00022801"/>
    </source>
</evidence>
<name>A0A1E4THN9_9ASCO</name>
<evidence type="ECO:0000256" key="2">
    <source>
        <dbReference type="ARBA" id="ARBA00006576"/>
    </source>
</evidence>
<dbReference type="PANTHER" id="PTHR11086">
    <property type="entry name" value="DEOXYCYTIDYLATE DEAMINASE-RELATED"/>
    <property type="match status" value="1"/>
</dbReference>
<dbReference type="InterPro" id="IPR016193">
    <property type="entry name" value="Cytidine_deaminase-like"/>
</dbReference>
<dbReference type="PROSITE" id="PS51747">
    <property type="entry name" value="CYT_DCMP_DEAMINASES_2"/>
    <property type="match status" value="1"/>
</dbReference>
<evidence type="ECO:0000256" key="8">
    <source>
        <dbReference type="ARBA" id="ARBA00041763"/>
    </source>
</evidence>
<dbReference type="PANTHER" id="PTHR11086:SF18">
    <property type="entry name" value="DEOXYCYTIDYLATE DEAMINASE"/>
    <property type="match status" value="1"/>
</dbReference>
<keyword evidence="6" id="KW-0862">Zinc</keyword>
<dbReference type="Proteomes" id="UP000095023">
    <property type="component" value="Unassembled WGS sequence"/>
</dbReference>
<reference evidence="12" key="1">
    <citation type="submission" date="2016-02" db="EMBL/GenBank/DDBJ databases">
        <title>Comparative genomics of biotechnologically important yeasts.</title>
        <authorList>
            <consortium name="DOE Joint Genome Institute"/>
            <person name="Riley R."/>
            <person name="Haridas S."/>
            <person name="Wolfe K.H."/>
            <person name="Lopes M.R."/>
            <person name="Hittinger C.T."/>
            <person name="Goker M."/>
            <person name="Salamov A."/>
            <person name="Wisecaver J."/>
            <person name="Long T.M."/>
            <person name="Aerts A.L."/>
            <person name="Barry K."/>
            <person name="Choi C."/>
            <person name="Clum A."/>
            <person name="Coughlan A.Y."/>
            <person name="Deshpande S."/>
            <person name="Douglass A.P."/>
            <person name="Hanson S.J."/>
            <person name="Klenk H.-P."/>
            <person name="Labutti K."/>
            <person name="Lapidus A."/>
            <person name="Lindquist E."/>
            <person name="Lipzen A."/>
            <person name="Meier-Kolthoff J.P."/>
            <person name="Ohm R.A."/>
            <person name="Otillar R.P."/>
            <person name="Pangilinan J."/>
            <person name="Peng Y."/>
            <person name="Rokas A."/>
            <person name="Rosa C.A."/>
            <person name="Scheuner C."/>
            <person name="Sibirny A.A."/>
            <person name="Slot J.C."/>
            <person name="Stielow J.B."/>
            <person name="Sun H."/>
            <person name="Kurtzman C.P."/>
            <person name="Blackwell M."/>
            <person name="Jeffries T.W."/>
            <person name="Grigoriev I.V."/>
        </authorList>
    </citation>
    <scope>NUCLEOTIDE SEQUENCE [LARGE SCALE GENOMIC DNA]</scope>
    <source>
        <strain evidence="12">NRRL Y-17796</strain>
    </source>
</reference>
<dbReference type="OrthoDB" id="6710946at2759"/>
<keyword evidence="5" id="KW-0378">Hydrolase</keyword>
<dbReference type="PROSITE" id="PS00903">
    <property type="entry name" value="CYT_DCMP_DEAMINASES_1"/>
    <property type="match status" value="1"/>
</dbReference>
<evidence type="ECO:0000256" key="6">
    <source>
        <dbReference type="ARBA" id="ARBA00022833"/>
    </source>
</evidence>
<evidence type="ECO:0000256" key="7">
    <source>
        <dbReference type="ARBA" id="ARBA00038938"/>
    </source>
</evidence>
<dbReference type="Gene3D" id="3.40.140.10">
    <property type="entry name" value="Cytidine Deaminase, domain 2"/>
    <property type="match status" value="1"/>
</dbReference>
<protein>
    <recommendedName>
        <fullName evidence="9">Deoxycytidylate deaminase</fullName>
        <ecNumber evidence="7">3.5.4.12</ecNumber>
    </recommendedName>
    <alternativeName>
        <fullName evidence="8">dCMP deaminase</fullName>
    </alternativeName>
</protein>
<dbReference type="InterPro" id="IPR015517">
    <property type="entry name" value="dCMP_deaminase-rel"/>
</dbReference>
<dbReference type="EMBL" id="KV453842">
    <property type="protein sequence ID" value="ODV91274.1"/>
    <property type="molecule type" value="Genomic_DNA"/>
</dbReference>
<dbReference type="GO" id="GO:0006226">
    <property type="term" value="P:dUMP biosynthetic process"/>
    <property type="evidence" value="ECO:0007669"/>
    <property type="project" value="EnsemblFungi"/>
</dbReference>
<dbReference type="EC" id="3.5.4.12" evidence="7"/>
<comment type="similarity">
    <text evidence="2">Belongs to the cytidine and deoxycytidylate deaminase family.</text>
</comment>
<evidence type="ECO:0000256" key="4">
    <source>
        <dbReference type="ARBA" id="ARBA00022727"/>
    </source>
</evidence>
<dbReference type="InterPro" id="IPR002125">
    <property type="entry name" value="CMP_dCMP_dom"/>
</dbReference>
<keyword evidence="12" id="KW-1185">Reference proteome</keyword>
<evidence type="ECO:0000256" key="9">
    <source>
        <dbReference type="ARBA" id="ARBA00071582"/>
    </source>
</evidence>
<evidence type="ECO:0000313" key="12">
    <source>
        <dbReference type="Proteomes" id="UP000095023"/>
    </source>
</evidence>
<evidence type="ECO:0000313" key="11">
    <source>
        <dbReference type="EMBL" id="ODV91274.1"/>
    </source>
</evidence>
<dbReference type="GO" id="GO:0004132">
    <property type="term" value="F:dCMP deaminase activity"/>
    <property type="evidence" value="ECO:0007669"/>
    <property type="project" value="UniProtKB-EC"/>
</dbReference>
<dbReference type="FunFam" id="3.40.140.10:FF:000035">
    <property type="entry name" value="dCMP deaminase"/>
    <property type="match status" value="1"/>
</dbReference>
<evidence type="ECO:0000259" key="10">
    <source>
        <dbReference type="PROSITE" id="PS51747"/>
    </source>
</evidence>
<evidence type="ECO:0000256" key="3">
    <source>
        <dbReference type="ARBA" id="ARBA00022723"/>
    </source>
</evidence>
<dbReference type="GO" id="GO:0006231">
    <property type="term" value="P:dTMP biosynthetic process"/>
    <property type="evidence" value="ECO:0007669"/>
    <property type="project" value="EnsemblFungi"/>
</dbReference>
<organism evidence="11 12">
    <name type="scientific">Tortispora caseinolytica NRRL Y-17796</name>
    <dbReference type="NCBI Taxonomy" id="767744"/>
    <lineage>
        <taxon>Eukaryota</taxon>
        <taxon>Fungi</taxon>
        <taxon>Dikarya</taxon>
        <taxon>Ascomycota</taxon>
        <taxon>Saccharomycotina</taxon>
        <taxon>Trigonopsidomycetes</taxon>
        <taxon>Trigonopsidales</taxon>
        <taxon>Trigonopsidaceae</taxon>
        <taxon>Tortispora</taxon>
    </lineage>
</organism>
<dbReference type="SUPFAM" id="SSF53927">
    <property type="entry name" value="Cytidine deaminase-like"/>
    <property type="match status" value="1"/>
</dbReference>
<accession>A0A1E4THN9</accession>
<dbReference type="AlphaFoldDB" id="A0A1E4THN9"/>
<sequence>MTLYGVESESDRHVARCLKELKLKTKRRYRPSWDDYFMKLAYLAAERSNCVKRRVGCVLTRDKRVIATGYNGTPKGMENCSDGGCPRCNATGNVSGTSLDRCLCLHAEENTLLEAGRERIGEGAILYCDTCPCLTCAIKIVQCGISEVVYAKKYATDSESLAILSQGGVTTRIYSRLPEIAVV</sequence>
<dbReference type="InterPro" id="IPR016192">
    <property type="entry name" value="APOBEC/CMP_deaminase_Zn-bd"/>
</dbReference>
<gene>
    <name evidence="11" type="ORF">CANCADRAFT_26779</name>
</gene>
<proteinExistence type="inferred from homology"/>
<dbReference type="CDD" id="cd01286">
    <property type="entry name" value="deoxycytidylate_deaminase"/>
    <property type="match status" value="1"/>
</dbReference>
<dbReference type="Pfam" id="PF00383">
    <property type="entry name" value="dCMP_cyt_deam_1"/>
    <property type="match status" value="1"/>
</dbReference>
<comment type="cofactor">
    <cofactor evidence="1">
        <name>Zn(2+)</name>
        <dbReference type="ChEBI" id="CHEBI:29105"/>
    </cofactor>
</comment>
<dbReference type="GO" id="GO:0008270">
    <property type="term" value="F:zinc ion binding"/>
    <property type="evidence" value="ECO:0007669"/>
    <property type="project" value="InterPro"/>
</dbReference>
<keyword evidence="3" id="KW-0479">Metal-binding</keyword>
<keyword evidence="4" id="KW-0545">Nucleotide biosynthesis</keyword>